<keyword evidence="2" id="KW-1185">Reference proteome</keyword>
<accession>A0A8J2JL55</accession>
<evidence type="ECO:0000313" key="2">
    <source>
        <dbReference type="Proteomes" id="UP000708208"/>
    </source>
</evidence>
<gene>
    <name evidence="1" type="ORF">AFUS01_LOCUS10291</name>
</gene>
<dbReference type="EMBL" id="CAJVCH010076455">
    <property type="protein sequence ID" value="CAG7721042.1"/>
    <property type="molecule type" value="Genomic_DNA"/>
</dbReference>
<evidence type="ECO:0000313" key="1">
    <source>
        <dbReference type="EMBL" id="CAG7721042.1"/>
    </source>
</evidence>
<sequence>MITATKFSAEVEGLALGFSTAGLGSRTITRTLKANEIGTCYMRICNIANKKGLRGLAKAKSQPSLKNGYPPRKATFTIIGIIMKNNVTELQAAFSNIAGEEANMDANVENDEEAYDWLDVDECDLTEYVVSGRNYRKR</sequence>
<organism evidence="1 2">
    <name type="scientific">Allacma fusca</name>
    <dbReference type="NCBI Taxonomy" id="39272"/>
    <lineage>
        <taxon>Eukaryota</taxon>
        <taxon>Metazoa</taxon>
        <taxon>Ecdysozoa</taxon>
        <taxon>Arthropoda</taxon>
        <taxon>Hexapoda</taxon>
        <taxon>Collembola</taxon>
        <taxon>Symphypleona</taxon>
        <taxon>Sminthuridae</taxon>
        <taxon>Allacma</taxon>
    </lineage>
</organism>
<proteinExistence type="predicted"/>
<reference evidence="1" key="1">
    <citation type="submission" date="2021-06" db="EMBL/GenBank/DDBJ databases">
        <authorList>
            <person name="Hodson N. C."/>
            <person name="Mongue J. A."/>
            <person name="Jaron S. K."/>
        </authorList>
    </citation>
    <scope>NUCLEOTIDE SEQUENCE</scope>
</reference>
<dbReference type="Proteomes" id="UP000708208">
    <property type="component" value="Unassembled WGS sequence"/>
</dbReference>
<name>A0A8J2JL55_9HEXA</name>
<comment type="caution">
    <text evidence="1">The sequence shown here is derived from an EMBL/GenBank/DDBJ whole genome shotgun (WGS) entry which is preliminary data.</text>
</comment>
<protein>
    <submittedName>
        <fullName evidence="1">Uncharacterized protein</fullName>
    </submittedName>
</protein>
<dbReference type="AlphaFoldDB" id="A0A8J2JL55"/>